<dbReference type="SMART" id="SM01007">
    <property type="entry name" value="Aldolase_II"/>
    <property type="match status" value="1"/>
</dbReference>
<gene>
    <name evidence="4" type="ORF">WMO24_10135</name>
</gene>
<keyword evidence="2" id="KW-0456">Lyase</keyword>
<dbReference type="InterPro" id="IPR036409">
    <property type="entry name" value="Aldolase_II/adducin_N_sf"/>
</dbReference>
<accession>A0ABV1GG80</accession>
<keyword evidence="1" id="KW-0479">Metal-binding</keyword>
<dbReference type="Pfam" id="PF00596">
    <property type="entry name" value="Aldolase_II"/>
    <property type="match status" value="1"/>
</dbReference>
<keyword evidence="5" id="KW-1185">Reference proteome</keyword>
<feature type="domain" description="Class II aldolase/adducin N-terminal" evidence="3">
    <location>
        <begin position="8"/>
        <end position="183"/>
    </location>
</feature>
<dbReference type="InterPro" id="IPR001303">
    <property type="entry name" value="Aldolase_II/adducin_N"/>
</dbReference>
<dbReference type="InterPro" id="IPR050197">
    <property type="entry name" value="Aldolase_class_II_sugar_metab"/>
</dbReference>
<dbReference type="PANTHER" id="PTHR22789">
    <property type="entry name" value="FUCULOSE PHOSPHATE ALDOLASE"/>
    <property type="match status" value="1"/>
</dbReference>
<name>A0ABV1GG80_9FIRM</name>
<protein>
    <submittedName>
        <fullName evidence="4">Class II aldolase/adducin family protein</fullName>
    </submittedName>
</protein>
<evidence type="ECO:0000256" key="1">
    <source>
        <dbReference type="ARBA" id="ARBA00022723"/>
    </source>
</evidence>
<reference evidence="4 5" key="1">
    <citation type="submission" date="2024-03" db="EMBL/GenBank/DDBJ databases">
        <title>Human intestinal bacterial collection.</title>
        <authorList>
            <person name="Pauvert C."/>
            <person name="Hitch T.C.A."/>
            <person name="Clavel T."/>
        </authorList>
    </citation>
    <scope>NUCLEOTIDE SEQUENCE [LARGE SCALE GENOMIC DNA]</scope>
    <source>
        <strain evidence="4 5">CLA-JM-H11</strain>
    </source>
</reference>
<organism evidence="4 5">
    <name type="scientific">Ruthenibacterium intestinale</name>
    <dbReference type="NCBI Taxonomy" id="3133163"/>
    <lineage>
        <taxon>Bacteria</taxon>
        <taxon>Bacillati</taxon>
        <taxon>Bacillota</taxon>
        <taxon>Clostridia</taxon>
        <taxon>Eubacteriales</taxon>
        <taxon>Oscillospiraceae</taxon>
        <taxon>Ruthenibacterium</taxon>
    </lineage>
</organism>
<evidence type="ECO:0000313" key="4">
    <source>
        <dbReference type="EMBL" id="MEQ2520784.1"/>
    </source>
</evidence>
<comment type="caution">
    <text evidence="4">The sequence shown here is derived from an EMBL/GenBank/DDBJ whole genome shotgun (WGS) entry which is preliminary data.</text>
</comment>
<evidence type="ECO:0000313" key="5">
    <source>
        <dbReference type="Proteomes" id="UP001477672"/>
    </source>
</evidence>
<sequence>MLYEAQRKELADWCRRIYERGLVFASDGNFSMRMPDGAFLITPSKRNKGFLHAEDLLVVAADGHVLEGGVPSSEFPMHRHIYETRPEIQVVLHSHPPFSTAFASAGRAVPENYFVEAPLFLGTVPVTEFAVPGTSEMVRAIEPYTRQTNNLLMKNHGALVWDKNLEAAYNRLEVLEAVCRMAYYTEALGGADVILPDQMERLRQAKQKKDKT</sequence>
<proteinExistence type="predicted"/>
<evidence type="ECO:0000259" key="3">
    <source>
        <dbReference type="SMART" id="SM01007"/>
    </source>
</evidence>
<dbReference type="Proteomes" id="UP001477672">
    <property type="component" value="Unassembled WGS sequence"/>
</dbReference>
<evidence type="ECO:0000256" key="2">
    <source>
        <dbReference type="ARBA" id="ARBA00023239"/>
    </source>
</evidence>
<dbReference type="RefSeq" id="WP_349216330.1">
    <property type="nucleotide sequence ID" value="NZ_JBBMFA010000096.1"/>
</dbReference>
<dbReference type="PANTHER" id="PTHR22789:SF0">
    <property type="entry name" value="3-OXO-TETRONATE 4-PHOSPHATE DECARBOXYLASE-RELATED"/>
    <property type="match status" value="1"/>
</dbReference>
<dbReference type="SUPFAM" id="SSF53639">
    <property type="entry name" value="AraD/HMP-PK domain-like"/>
    <property type="match status" value="1"/>
</dbReference>
<dbReference type="Gene3D" id="3.40.225.10">
    <property type="entry name" value="Class II aldolase/adducin N-terminal domain"/>
    <property type="match status" value="1"/>
</dbReference>
<dbReference type="EMBL" id="JBBMFA010000096">
    <property type="protein sequence ID" value="MEQ2520784.1"/>
    <property type="molecule type" value="Genomic_DNA"/>
</dbReference>